<dbReference type="InterPro" id="IPR002209">
    <property type="entry name" value="Fibroblast_GF_fam"/>
</dbReference>
<gene>
    <name evidence="2" type="ORF">LARSCL_LOCUS9055</name>
</gene>
<dbReference type="InterPro" id="IPR008996">
    <property type="entry name" value="IL1/FGF"/>
</dbReference>
<protein>
    <submittedName>
        <fullName evidence="2">Uncharacterized protein</fullName>
    </submittedName>
</protein>
<comment type="caution">
    <text evidence="2">The sequence shown here is derived from an EMBL/GenBank/DDBJ whole genome shotgun (WGS) entry which is preliminary data.</text>
</comment>
<evidence type="ECO:0000313" key="2">
    <source>
        <dbReference type="EMBL" id="CAL1277162.1"/>
    </source>
</evidence>
<organism evidence="2 3">
    <name type="scientific">Larinioides sclopetarius</name>
    <dbReference type="NCBI Taxonomy" id="280406"/>
    <lineage>
        <taxon>Eukaryota</taxon>
        <taxon>Metazoa</taxon>
        <taxon>Ecdysozoa</taxon>
        <taxon>Arthropoda</taxon>
        <taxon>Chelicerata</taxon>
        <taxon>Arachnida</taxon>
        <taxon>Araneae</taxon>
        <taxon>Araneomorphae</taxon>
        <taxon>Entelegynae</taxon>
        <taxon>Araneoidea</taxon>
        <taxon>Araneidae</taxon>
        <taxon>Larinioides</taxon>
    </lineage>
</organism>
<keyword evidence="3" id="KW-1185">Reference proteome</keyword>
<sequence length="94" mass="10806">MLLKSFLYKIFLNNYKTFISAVLQFHSRAAGEVQIKGKNSNMYLAMNDKGKVYAEVARFFIVGRIFKVSGHSSRIKGQWGRKFSVKGQMGWHDP</sequence>
<accession>A0AAV1ZZL3</accession>
<evidence type="ECO:0000256" key="1">
    <source>
        <dbReference type="ARBA" id="ARBA00007936"/>
    </source>
</evidence>
<dbReference type="AlphaFoldDB" id="A0AAV1ZZL3"/>
<dbReference type="Pfam" id="PF00167">
    <property type="entry name" value="FGF"/>
    <property type="match status" value="1"/>
</dbReference>
<evidence type="ECO:0000313" key="3">
    <source>
        <dbReference type="Proteomes" id="UP001497382"/>
    </source>
</evidence>
<dbReference type="PRINTS" id="PR00263">
    <property type="entry name" value="HBGFFGF"/>
</dbReference>
<dbReference type="SUPFAM" id="SSF50353">
    <property type="entry name" value="Cytokine"/>
    <property type="match status" value="1"/>
</dbReference>
<proteinExistence type="inferred from homology"/>
<reference evidence="2 3" key="1">
    <citation type="submission" date="2024-04" db="EMBL/GenBank/DDBJ databases">
        <authorList>
            <person name="Rising A."/>
            <person name="Reimegard J."/>
            <person name="Sonavane S."/>
            <person name="Akerstrom W."/>
            <person name="Nylinder S."/>
            <person name="Hedman E."/>
            <person name="Kallberg Y."/>
        </authorList>
    </citation>
    <scope>NUCLEOTIDE SEQUENCE [LARGE SCALE GENOMIC DNA]</scope>
</reference>
<comment type="similarity">
    <text evidence="1">Belongs to the heparin-binding growth factors family.</text>
</comment>
<dbReference type="Gene3D" id="2.80.10.50">
    <property type="match status" value="1"/>
</dbReference>
<name>A0AAV1ZZL3_9ARAC</name>
<dbReference type="GO" id="GO:0008083">
    <property type="term" value="F:growth factor activity"/>
    <property type="evidence" value="ECO:0007669"/>
    <property type="project" value="InterPro"/>
</dbReference>
<dbReference type="EMBL" id="CAXIEN010000099">
    <property type="protein sequence ID" value="CAL1277162.1"/>
    <property type="molecule type" value="Genomic_DNA"/>
</dbReference>
<dbReference type="Proteomes" id="UP001497382">
    <property type="component" value="Unassembled WGS sequence"/>
</dbReference>